<protein>
    <submittedName>
        <fullName evidence="2">Bacteroides conjugative transposon TraK protein</fullName>
    </submittedName>
</protein>
<dbReference type="Proteomes" id="UP000308196">
    <property type="component" value="Chromosome"/>
</dbReference>
<dbReference type="STRING" id="1123265.GCA_000686625_03823"/>
<feature type="transmembrane region" description="Helical" evidence="1">
    <location>
        <begin position="20"/>
        <end position="41"/>
    </location>
</feature>
<gene>
    <name evidence="2" type="ORF">NCTC11429_02478</name>
</gene>
<keyword evidence="1" id="KW-0472">Membrane</keyword>
<keyword evidence="1" id="KW-0812">Transmembrane</keyword>
<organism evidence="2 3">
    <name type="scientific">Sphingobacterium thalpophilum</name>
    <dbReference type="NCBI Taxonomy" id="259"/>
    <lineage>
        <taxon>Bacteria</taxon>
        <taxon>Pseudomonadati</taxon>
        <taxon>Bacteroidota</taxon>
        <taxon>Sphingobacteriia</taxon>
        <taxon>Sphingobacteriales</taxon>
        <taxon>Sphingobacteriaceae</taxon>
        <taxon>Sphingobacterium</taxon>
    </lineage>
</organism>
<dbReference type="KEGG" id="stha:NCTC11429_02478"/>
<evidence type="ECO:0000313" key="2">
    <source>
        <dbReference type="EMBL" id="VTR41207.1"/>
    </source>
</evidence>
<name>A0A4U9V694_9SPHI</name>
<proteinExistence type="predicted"/>
<reference evidence="2 3" key="1">
    <citation type="submission" date="2019-05" db="EMBL/GenBank/DDBJ databases">
        <authorList>
            <consortium name="Pathogen Informatics"/>
        </authorList>
    </citation>
    <scope>NUCLEOTIDE SEQUENCE [LARGE SCALE GENOMIC DNA]</scope>
    <source>
        <strain evidence="2 3">NCTC11429</strain>
    </source>
</reference>
<keyword evidence="1" id="KW-1133">Transmembrane helix</keyword>
<dbReference type="NCBIfam" id="TIGR03781">
    <property type="entry name" value="Bac_Flav_CT_K"/>
    <property type="match status" value="1"/>
</dbReference>
<sequence length="200" mass="23259">MFRQLRNIETAFRHVRTFSLLFLVACAVVSIYAIFTAYRMVSEERERIYILSNGKALEAFSEGRTENLPVELRNHIGNFHRHFFTLDPDEKVIQANMAKAFNLADISAKRAHDNLREQGFYANIISANISTRIEIDSISLQTDRTPYRFTCYATQTIIRSTSTVRRHLITKGEIRNVSRSDNNPHGFLIQRWETVMNENK</sequence>
<evidence type="ECO:0000256" key="1">
    <source>
        <dbReference type="SAM" id="Phobius"/>
    </source>
</evidence>
<dbReference type="AlphaFoldDB" id="A0A4U9V694"/>
<dbReference type="RefSeq" id="WP_028070525.1">
    <property type="nucleotide sequence ID" value="NZ_LR590484.1"/>
</dbReference>
<dbReference type="EMBL" id="LR590484">
    <property type="protein sequence ID" value="VTR41207.1"/>
    <property type="molecule type" value="Genomic_DNA"/>
</dbReference>
<dbReference type="GeneID" id="78463191"/>
<accession>A0A4U9V694</accession>
<evidence type="ECO:0000313" key="3">
    <source>
        <dbReference type="Proteomes" id="UP000308196"/>
    </source>
</evidence>
<dbReference type="InterPro" id="IPR022276">
    <property type="entry name" value="Conjug_transposon_TraK"/>
</dbReference>